<sequence length="85" mass="9740">MDKRWSTKLIESRGFKIEEFTGILGLSASGLQLFQDALINKLPKFLHGITAFFMQGVIFLADKLHTQKQRNRDAALYVVFAKKPR</sequence>
<evidence type="ECO:0000313" key="2">
    <source>
        <dbReference type="Proteomes" id="UP001501411"/>
    </source>
</evidence>
<dbReference type="Proteomes" id="UP001501411">
    <property type="component" value="Unassembled WGS sequence"/>
</dbReference>
<proteinExistence type="predicted"/>
<protein>
    <submittedName>
        <fullName evidence="1">Uncharacterized protein</fullName>
    </submittedName>
</protein>
<keyword evidence="2" id="KW-1185">Reference proteome</keyword>
<gene>
    <name evidence="1" type="ORF">GCM10023231_09860</name>
</gene>
<name>A0ABP9APR4_9SPHI</name>
<comment type="caution">
    <text evidence="1">The sequence shown here is derived from an EMBL/GenBank/DDBJ whole genome shotgun (WGS) entry which is preliminary data.</text>
</comment>
<dbReference type="EMBL" id="BAABIQ010000005">
    <property type="protein sequence ID" value="GAA4784212.1"/>
    <property type="molecule type" value="Genomic_DNA"/>
</dbReference>
<evidence type="ECO:0000313" key="1">
    <source>
        <dbReference type="EMBL" id="GAA4784212.1"/>
    </source>
</evidence>
<reference evidence="2" key="1">
    <citation type="journal article" date="2019" name="Int. J. Syst. Evol. Microbiol.">
        <title>The Global Catalogue of Microorganisms (GCM) 10K type strain sequencing project: providing services to taxonomists for standard genome sequencing and annotation.</title>
        <authorList>
            <consortium name="The Broad Institute Genomics Platform"/>
            <consortium name="The Broad Institute Genome Sequencing Center for Infectious Disease"/>
            <person name="Wu L."/>
            <person name="Ma J."/>
        </authorList>
    </citation>
    <scope>NUCLEOTIDE SEQUENCE [LARGE SCALE GENOMIC DNA]</scope>
    <source>
        <strain evidence="2">JCM 18200</strain>
    </source>
</reference>
<organism evidence="1 2">
    <name type="scientific">Olivibacter ginsenosidimutans</name>
    <dbReference type="NCBI Taxonomy" id="1176537"/>
    <lineage>
        <taxon>Bacteria</taxon>
        <taxon>Pseudomonadati</taxon>
        <taxon>Bacteroidota</taxon>
        <taxon>Sphingobacteriia</taxon>
        <taxon>Sphingobacteriales</taxon>
        <taxon>Sphingobacteriaceae</taxon>
        <taxon>Olivibacter</taxon>
    </lineage>
</organism>
<accession>A0ABP9APR4</accession>
<dbReference type="RefSeq" id="WP_345230610.1">
    <property type="nucleotide sequence ID" value="NZ_BAABIQ010000005.1"/>
</dbReference>